<keyword evidence="3" id="KW-1185">Reference proteome</keyword>
<accession>A0A318UJV5</accession>
<protein>
    <recommendedName>
        <fullName evidence="4">Endosialidase-like protein</fullName>
    </recommendedName>
</protein>
<keyword evidence="1" id="KW-0732">Signal</keyword>
<gene>
    <name evidence="2" type="ORF">B0O44_101123</name>
</gene>
<feature type="signal peptide" evidence="1">
    <location>
        <begin position="1"/>
        <end position="19"/>
    </location>
</feature>
<dbReference type="Proteomes" id="UP000248198">
    <property type="component" value="Unassembled WGS sequence"/>
</dbReference>
<proteinExistence type="predicted"/>
<dbReference type="EMBL" id="QKLU01000001">
    <property type="protein sequence ID" value="PYF76652.1"/>
    <property type="molecule type" value="Genomic_DNA"/>
</dbReference>
<evidence type="ECO:0008006" key="4">
    <source>
        <dbReference type="Google" id="ProtNLM"/>
    </source>
</evidence>
<dbReference type="RefSeq" id="WP_110826769.1">
    <property type="nucleotide sequence ID" value="NZ_QKLU01000001.1"/>
</dbReference>
<sequence>MKTLKTLLLLTLAAGKIQAQQTIQQSIMLRSNGVNSTELMMYKEDNINYNTIYSNASGFGFYNSSTASSPWFINADNRVGIGTTSPLDLFHVNGIIRWGGQSDKYLVSGEDGSGGFFEQRASNGNSANSKLRLQSSIKGDLQNYSIFSIDPEQGFSFLSLGSGNGNVGIGTTSPKEKLSVNGKIRAQEIKVETAGWPDYVFEESYKLPVLAETEKHIKEKGHLPGIPSAAEVKANGVELGEMSAKLLQKIEELTLYIIQQNKRQVEQDVKILAQQKEINQLKGLK</sequence>
<dbReference type="AlphaFoldDB" id="A0A318UJV5"/>
<evidence type="ECO:0000313" key="2">
    <source>
        <dbReference type="EMBL" id="PYF76652.1"/>
    </source>
</evidence>
<name>A0A318UJV5_9SPHI</name>
<comment type="caution">
    <text evidence="2">The sequence shown here is derived from an EMBL/GenBank/DDBJ whole genome shotgun (WGS) entry which is preliminary data.</text>
</comment>
<reference evidence="2 3" key="1">
    <citation type="submission" date="2018-06" db="EMBL/GenBank/DDBJ databases">
        <title>Genomic Encyclopedia of Archaeal and Bacterial Type Strains, Phase II (KMG-II): from individual species to whole genera.</title>
        <authorList>
            <person name="Goeker M."/>
        </authorList>
    </citation>
    <scope>NUCLEOTIDE SEQUENCE [LARGE SCALE GENOMIC DNA]</scope>
    <source>
        <strain evidence="2 3">DSM 27372</strain>
    </source>
</reference>
<feature type="chain" id="PRO_5016451652" description="Endosialidase-like protein" evidence="1">
    <location>
        <begin position="20"/>
        <end position="285"/>
    </location>
</feature>
<evidence type="ECO:0000313" key="3">
    <source>
        <dbReference type="Proteomes" id="UP000248198"/>
    </source>
</evidence>
<evidence type="ECO:0000256" key="1">
    <source>
        <dbReference type="SAM" id="SignalP"/>
    </source>
</evidence>
<organism evidence="2 3">
    <name type="scientific">Pedobacter nutrimenti</name>
    <dbReference type="NCBI Taxonomy" id="1241337"/>
    <lineage>
        <taxon>Bacteria</taxon>
        <taxon>Pseudomonadati</taxon>
        <taxon>Bacteroidota</taxon>
        <taxon>Sphingobacteriia</taxon>
        <taxon>Sphingobacteriales</taxon>
        <taxon>Sphingobacteriaceae</taxon>
        <taxon>Pedobacter</taxon>
    </lineage>
</organism>
<dbReference type="OrthoDB" id="680331at2"/>